<reference evidence="2" key="1">
    <citation type="submission" date="2015-04" db="EMBL/GenBank/DDBJ databases">
        <title>Physiological reanalysis, assessment of diazotrophy, and genome sequences of multiple isolates of Streptomyces thermoautotrophicus.</title>
        <authorList>
            <person name="MacKellar D.C."/>
            <person name="Lieber L."/>
            <person name="Norman J."/>
            <person name="Bolger A."/>
            <person name="Tobin C."/>
            <person name="Murray J.W."/>
            <person name="Chang R."/>
            <person name="Ford T."/>
            <person name="Nguyen P.Q."/>
            <person name="Woodward J."/>
            <person name="Permingeat H."/>
            <person name="Joshi N.S."/>
            <person name="Silver P.A."/>
            <person name="Usadel B."/>
            <person name="Rutherford A.W."/>
            <person name="Friesen M."/>
            <person name="Prell J."/>
        </authorList>
    </citation>
    <scope>NUCLEOTIDE SEQUENCE [LARGE SCALE GENOMIC DNA]</scope>
    <source>
        <strain evidence="2">H1</strain>
    </source>
</reference>
<keyword evidence="2" id="KW-1185">Reference proteome</keyword>
<dbReference type="PATRIC" id="fig|1469144.10.peg.2661"/>
<dbReference type="OrthoDB" id="9796999at2"/>
<evidence type="ECO:0000313" key="1">
    <source>
        <dbReference type="EMBL" id="KWX01427.1"/>
    </source>
</evidence>
<name>A0A132MUA2_9ACTN</name>
<accession>A0A132MUA2</accession>
<dbReference type="RefSeq" id="WP_066887906.1">
    <property type="nucleotide sequence ID" value="NZ_LAXD01000001.1"/>
</dbReference>
<proteinExistence type="predicted"/>
<dbReference type="EMBL" id="LAXD01000001">
    <property type="protein sequence ID" value="KWX01427.1"/>
    <property type="molecule type" value="Genomic_DNA"/>
</dbReference>
<sequence length="62" mass="7347">MSAQQDLPIVSFPSREAWERWLEEHHATSGGLWLKIAKKPETRARRIEKFVTMLSEHKKIYP</sequence>
<organism evidence="1 2">
    <name type="scientific">Carbonactinospora thermoautotrophica</name>
    <dbReference type="NCBI Taxonomy" id="1469144"/>
    <lineage>
        <taxon>Bacteria</taxon>
        <taxon>Bacillati</taxon>
        <taxon>Actinomycetota</taxon>
        <taxon>Actinomycetes</taxon>
        <taxon>Kitasatosporales</taxon>
        <taxon>Carbonactinosporaceae</taxon>
        <taxon>Carbonactinospora</taxon>
    </lineage>
</organism>
<protein>
    <recommendedName>
        <fullName evidence="3">Bacteriocin-protection protein</fullName>
    </recommendedName>
</protein>
<evidence type="ECO:0000313" key="2">
    <source>
        <dbReference type="Proteomes" id="UP000070188"/>
    </source>
</evidence>
<evidence type="ECO:0008006" key="3">
    <source>
        <dbReference type="Google" id="ProtNLM"/>
    </source>
</evidence>
<comment type="caution">
    <text evidence="1">The sequence shown here is derived from an EMBL/GenBank/DDBJ whole genome shotgun (WGS) entry which is preliminary data.</text>
</comment>
<dbReference type="Pfam" id="PF13376">
    <property type="entry name" value="OmdA"/>
    <property type="match status" value="1"/>
</dbReference>
<dbReference type="AlphaFoldDB" id="A0A132MUA2"/>
<gene>
    <name evidence="1" type="ORF">LI90_2455</name>
</gene>
<dbReference type="Proteomes" id="UP000070188">
    <property type="component" value="Unassembled WGS sequence"/>
</dbReference>